<protein>
    <submittedName>
        <fullName evidence="2">Uncharacterized protein</fullName>
    </submittedName>
</protein>
<evidence type="ECO:0000313" key="2">
    <source>
        <dbReference type="EMBL" id="KAF2100377.1"/>
    </source>
</evidence>
<feature type="region of interest" description="Disordered" evidence="1">
    <location>
        <begin position="43"/>
        <end position="81"/>
    </location>
</feature>
<dbReference type="GO" id="GO:0000171">
    <property type="term" value="F:ribonuclease MRP activity"/>
    <property type="evidence" value="ECO:0007669"/>
    <property type="project" value="TreeGrafter"/>
</dbReference>
<feature type="region of interest" description="Disordered" evidence="1">
    <location>
        <begin position="1"/>
        <end position="22"/>
    </location>
</feature>
<dbReference type="PANTHER" id="PTHR28272">
    <property type="entry name" value="RIBONUCLEASES P/MRP PROTEIN SUBUNIT POP3"/>
    <property type="match status" value="1"/>
</dbReference>
<dbReference type="GO" id="GO:0008033">
    <property type="term" value="P:tRNA processing"/>
    <property type="evidence" value="ECO:0007669"/>
    <property type="project" value="InterPro"/>
</dbReference>
<dbReference type="GO" id="GO:0000172">
    <property type="term" value="C:ribonuclease MRP complex"/>
    <property type="evidence" value="ECO:0007669"/>
    <property type="project" value="TreeGrafter"/>
</dbReference>
<dbReference type="Proteomes" id="UP000799772">
    <property type="component" value="Unassembled WGS sequence"/>
</dbReference>
<dbReference type="GO" id="GO:0005829">
    <property type="term" value="C:cytosol"/>
    <property type="evidence" value="ECO:0007669"/>
    <property type="project" value="TreeGrafter"/>
</dbReference>
<dbReference type="GO" id="GO:0006364">
    <property type="term" value="P:rRNA processing"/>
    <property type="evidence" value="ECO:0007669"/>
    <property type="project" value="InterPro"/>
</dbReference>
<accession>A0A9P4MAH5</accession>
<proteinExistence type="predicted"/>
<name>A0A9P4MAH5_9PEZI</name>
<keyword evidence="3" id="KW-1185">Reference proteome</keyword>
<dbReference type="OrthoDB" id="20109at2759"/>
<dbReference type="InterPro" id="IPR013241">
    <property type="entry name" value="RNase_P_Pop3"/>
</dbReference>
<dbReference type="PANTHER" id="PTHR28272:SF1">
    <property type="entry name" value="RIBONUCLEASES P_MRP PROTEIN SUBUNIT POP3"/>
    <property type="match status" value="1"/>
</dbReference>
<sequence>MSKGKPIFTVGSPYTAPSWPHLKPDEQGAIVDLLCSVLSPIGHHRVTNTHPSKGKRQKKRKRDSASDESIPDANLTETREPGIANFVTVGLNSTSRHLEALSAPLKDQTKQTSEVVQSEYRPPLSAIFLPKARNDMIYAHLPLLAQTASSAQNLPAHSATRLVPLDSKHEQKLASSLGLPRAGVVGLMEGAPGTDALIEYVRSKVEPIDVPWLREAAEAKYMGLKVDAVEVKKG</sequence>
<dbReference type="Pfam" id="PF08228">
    <property type="entry name" value="RNase_P_pop3"/>
    <property type="match status" value="1"/>
</dbReference>
<dbReference type="GO" id="GO:0034965">
    <property type="term" value="P:intronic box C/D snoRNA processing"/>
    <property type="evidence" value="ECO:0007669"/>
    <property type="project" value="TreeGrafter"/>
</dbReference>
<dbReference type="AlphaFoldDB" id="A0A9P4MAH5"/>
<evidence type="ECO:0000313" key="3">
    <source>
        <dbReference type="Proteomes" id="UP000799772"/>
    </source>
</evidence>
<dbReference type="GO" id="GO:0004526">
    <property type="term" value="F:ribonuclease P activity"/>
    <property type="evidence" value="ECO:0007669"/>
    <property type="project" value="TreeGrafter"/>
</dbReference>
<organism evidence="2 3">
    <name type="scientific">Rhizodiscina lignyota</name>
    <dbReference type="NCBI Taxonomy" id="1504668"/>
    <lineage>
        <taxon>Eukaryota</taxon>
        <taxon>Fungi</taxon>
        <taxon>Dikarya</taxon>
        <taxon>Ascomycota</taxon>
        <taxon>Pezizomycotina</taxon>
        <taxon>Dothideomycetes</taxon>
        <taxon>Pleosporomycetidae</taxon>
        <taxon>Aulographales</taxon>
        <taxon>Rhizodiscinaceae</taxon>
        <taxon>Rhizodiscina</taxon>
    </lineage>
</organism>
<gene>
    <name evidence="2" type="ORF">NA57DRAFT_54469</name>
</gene>
<dbReference type="EMBL" id="ML978124">
    <property type="protein sequence ID" value="KAF2100377.1"/>
    <property type="molecule type" value="Genomic_DNA"/>
</dbReference>
<dbReference type="GO" id="GO:0005655">
    <property type="term" value="C:nucleolar ribonuclease P complex"/>
    <property type="evidence" value="ECO:0007669"/>
    <property type="project" value="TreeGrafter"/>
</dbReference>
<feature type="compositionally biased region" description="Basic residues" evidence="1">
    <location>
        <begin position="43"/>
        <end position="62"/>
    </location>
</feature>
<comment type="caution">
    <text evidence="2">The sequence shown here is derived from an EMBL/GenBank/DDBJ whole genome shotgun (WGS) entry which is preliminary data.</text>
</comment>
<evidence type="ECO:0000256" key="1">
    <source>
        <dbReference type="SAM" id="MobiDB-lite"/>
    </source>
</evidence>
<reference evidence="2" key="1">
    <citation type="journal article" date="2020" name="Stud. Mycol.">
        <title>101 Dothideomycetes genomes: a test case for predicting lifestyles and emergence of pathogens.</title>
        <authorList>
            <person name="Haridas S."/>
            <person name="Albert R."/>
            <person name="Binder M."/>
            <person name="Bloem J."/>
            <person name="Labutti K."/>
            <person name="Salamov A."/>
            <person name="Andreopoulos B."/>
            <person name="Baker S."/>
            <person name="Barry K."/>
            <person name="Bills G."/>
            <person name="Bluhm B."/>
            <person name="Cannon C."/>
            <person name="Castanera R."/>
            <person name="Culley D."/>
            <person name="Daum C."/>
            <person name="Ezra D."/>
            <person name="Gonzalez J."/>
            <person name="Henrissat B."/>
            <person name="Kuo A."/>
            <person name="Liang C."/>
            <person name="Lipzen A."/>
            <person name="Lutzoni F."/>
            <person name="Magnuson J."/>
            <person name="Mondo S."/>
            <person name="Nolan M."/>
            <person name="Ohm R."/>
            <person name="Pangilinan J."/>
            <person name="Park H.-J."/>
            <person name="Ramirez L."/>
            <person name="Alfaro M."/>
            <person name="Sun H."/>
            <person name="Tritt A."/>
            <person name="Yoshinaga Y."/>
            <person name="Zwiers L.-H."/>
            <person name="Turgeon B."/>
            <person name="Goodwin S."/>
            <person name="Spatafora J."/>
            <person name="Crous P."/>
            <person name="Grigoriev I."/>
        </authorList>
    </citation>
    <scope>NUCLEOTIDE SEQUENCE</scope>
    <source>
        <strain evidence="2">CBS 133067</strain>
    </source>
</reference>